<gene>
    <name evidence="2" type="ORF">NE237_019949</name>
</gene>
<dbReference type="Proteomes" id="UP001141806">
    <property type="component" value="Unassembled WGS sequence"/>
</dbReference>
<sequence>MKYRFLRGLVNDESIELALVLVMNWRKLVISWPRNVVHFHVLKPQVPLTSVGEESGRYKEGNGIDIIPGFSDAATRPATEKTKENDWEKKKNSHRNPNLEKRNPTVDLGPWTDQVDDLLDGMVGFNPDGHPLDGDIHQGVSISSIGSESLNSPNPNLICLKKPAVYNLNVFEALPTFLKTLG</sequence>
<feature type="region of interest" description="Disordered" evidence="1">
    <location>
        <begin position="69"/>
        <end position="107"/>
    </location>
</feature>
<organism evidence="2 3">
    <name type="scientific">Protea cynaroides</name>
    <dbReference type="NCBI Taxonomy" id="273540"/>
    <lineage>
        <taxon>Eukaryota</taxon>
        <taxon>Viridiplantae</taxon>
        <taxon>Streptophyta</taxon>
        <taxon>Embryophyta</taxon>
        <taxon>Tracheophyta</taxon>
        <taxon>Spermatophyta</taxon>
        <taxon>Magnoliopsida</taxon>
        <taxon>Proteales</taxon>
        <taxon>Proteaceae</taxon>
        <taxon>Protea</taxon>
    </lineage>
</organism>
<reference evidence="2" key="1">
    <citation type="journal article" date="2023" name="Plant J.">
        <title>The genome of the king protea, Protea cynaroides.</title>
        <authorList>
            <person name="Chang J."/>
            <person name="Duong T.A."/>
            <person name="Schoeman C."/>
            <person name="Ma X."/>
            <person name="Roodt D."/>
            <person name="Barker N."/>
            <person name="Li Z."/>
            <person name="Van de Peer Y."/>
            <person name="Mizrachi E."/>
        </authorList>
    </citation>
    <scope>NUCLEOTIDE SEQUENCE</scope>
    <source>
        <tissue evidence="2">Young leaves</tissue>
    </source>
</reference>
<dbReference type="EMBL" id="JAMYWD010000009">
    <property type="protein sequence ID" value="KAJ4960039.1"/>
    <property type="molecule type" value="Genomic_DNA"/>
</dbReference>
<dbReference type="AlphaFoldDB" id="A0A9Q0HA79"/>
<protein>
    <submittedName>
        <fullName evidence="2">Uncharacterized protein</fullName>
    </submittedName>
</protein>
<feature type="compositionally biased region" description="Basic and acidic residues" evidence="1">
    <location>
        <begin position="78"/>
        <end position="90"/>
    </location>
</feature>
<keyword evidence="3" id="KW-1185">Reference proteome</keyword>
<proteinExistence type="predicted"/>
<evidence type="ECO:0000256" key="1">
    <source>
        <dbReference type="SAM" id="MobiDB-lite"/>
    </source>
</evidence>
<comment type="caution">
    <text evidence="2">The sequence shown here is derived from an EMBL/GenBank/DDBJ whole genome shotgun (WGS) entry which is preliminary data.</text>
</comment>
<accession>A0A9Q0HA79</accession>
<evidence type="ECO:0000313" key="2">
    <source>
        <dbReference type="EMBL" id="KAJ4960039.1"/>
    </source>
</evidence>
<name>A0A9Q0HA79_9MAGN</name>
<evidence type="ECO:0000313" key="3">
    <source>
        <dbReference type="Proteomes" id="UP001141806"/>
    </source>
</evidence>